<keyword evidence="4" id="KW-0255">Endonuclease</keyword>
<dbReference type="GO" id="GO:0003964">
    <property type="term" value="F:RNA-directed DNA polymerase activity"/>
    <property type="evidence" value="ECO:0007669"/>
    <property type="project" value="UniProtKB-KW"/>
</dbReference>
<keyword evidence="1" id="KW-0808">Transferase</keyword>
<evidence type="ECO:0000313" key="7">
    <source>
        <dbReference type="EMBL" id="HDA91162.1"/>
    </source>
</evidence>
<dbReference type="EMBL" id="DQIR01021494">
    <property type="protein sequence ID" value="HCZ76969.1"/>
    <property type="molecule type" value="Transcribed_RNA"/>
</dbReference>
<accession>A0A480MYJ5</accession>
<keyword evidence="3" id="KW-0540">Nuclease</keyword>
<sequence length="97" mass="11149">MKHSCKYYDNPIILIVLPSINSSTAVLVQEMPPFGIVEWIHHSNQEVKMATLYVDLIAKIILQGRCYLKQLIGTDPNVIQVPLDKFMRETLFHGRLL</sequence>
<evidence type="ECO:0000256" key="5">
    <source>
        <dbReference type="ARBA" id="ARBA00022801"/>
    </source>
</evidence>
<keyword evidence="6" id="KW-0695">RNA-directed DNA polymerase</keyword>
<evidence type="ECO:0000256" key="1">
    <source>
        <dbReference type="ARBA" id="ARBA00022679"/>
    </source>
</evidence>
<dbReference type="EMBL" id="DQIR01135686">
    <property type="protein sequence ID" value="HDA91162.1"/>
    <property type="molecule type" value="Transcribed_RNA"/>
</dbReference>
<organism evidence="7">
    <name type="scientific">Sus scrofa</name>
    <name type="common">Pig</name>
    <dbReference type="NCBI Taxonomy" id="9823"/>
    <lineage>
        <taxon>Eukaryota</taxon>
        <taxon>Metazoa</taxon>
        <taxon>Chordata</taxon>
        <taxon>Craniata</taxon>
        <taxon>Vertebrata</taxon>
        <taxon>Euteleostomi</taxon>
        <taxon>Mammalia</taxon>
        <taxon>Eutheria</taxon>
        <taxon>Laurasiatheria</taxon>
        <taxon>Artiodactyla</taxon>
        <taxon>Suina</taxon>
        <taxon>Suidae</taxon>
        <taxon>Sus</taxon>
    </lineage>
</organism>
<dbReference type="GO" id="GO:0004519">
    <property type="term" value="F:endonuclease activity"/>
    <property type="evidence" value="ECO:0007669"/>
    <property type="project" value="UniProtKB-KW"/>
</dbReference>
<protein>
    <submittedName>
        <fullName evidence="7">Endogenous retrovirus group K member 11 Pol protein-like</fullName>
    </submittedName>
</protein>
<reference evidence="7" key="1">
    <citation type="journal article" date="2019" name="PeerJ">
        <title>Genes of the pig, Sus scrofa, reconstructed with EvidentialGene.</title>
        <authorList>
            <person name="Gilbert D.G."/>
        </authorList>
    </citation>
    <scope>NUCLEOTIDE SEQUENCE</scope>
</reference>
<dbReference type="PANTHER" id="PTHR41694">
    <property type="entry name" value="ENDOGENOUS RETROVIRUS GROUP K MEMBER POL PROTEIN"/>
    <property type="match status" value="1"/>
</dbReference>
<evidence type="ECO:0000256" key="2">
    <source>
        <dbReference type="ARBA" id="ARBA00022695"/>
    </source>
</evidence>
<dbReference type="PANTHER" id="PTHR41694:SF3">
    <property type="entry name" value="RNA-DIRECTED DNA POLYMERASE-RELATED"/>
    <property type="match status" value="1"/>
</dbReference>
<name>A0A480MYJ5_PIG</name>
<evidence type="ECO:0000256" key="4">
    <source>
        <dbReference type="ARBA" id="ARBA00022759"/>
    </source>
</evidence>
<keyword evidence="2" id="KW-0548">Nucleotidyltransferase</keyword>
<proteinExistence type="predicted"/>
<evidence type="ECO:0000256" key="3">
    <source>
        <dbReference type="ARBA" id="ARBA00022722"/>
    </source>
</evidence>
<keyword evidence="5" id="KW-0378">Hydrolase</keyword>
<dbReference type="AlphaFoldDB" id="A0A480MYJ5"/>
<evidence type="ECO:0000256" key="6">
    <source>
        <dbReference type="ARBA" id="ARBA00022918"/>
    </source>
</evidence>
<dbReference type="GO" id="GO:0016787">
    <property type="term" value="F:hydrolase activity"/>
    <property type="evidence" value="ECO:0007669"/>
    <property type="project" value="UniProtKB-KW"/>
</dbReference>